<dbReference type="Gene3D" id="3.40.50.300">
    <property type="entry name" value="P-loop containing nucleotide triphosphate hydrolases"/>
    <property type="match status" value="4"/>
</dbReference>
<evidence type="ECO:0000256" key="6">
    <source>
        <dbReference type="ARBA" id="ARBA00034617"/>
    </source>
</evidence>
<dbReference type="Pfam" id="PF00580">
    <property type="entry name" value="UvrD-helicase"/>
    <property type="match status" value="1"/>
</dbReference>
<comment type="catalytic activity">
    <reaction evidence="8">
        <text>ATP + H2O = ADP + phosphate + H(+)</text>
        <dbReference type="Rhea" id="RHEA:13065"/>
        <dbReference type="ChEBI" id="CHEBI:15377"/>
        <dbReference type="ChEBI" id="CHEBI:15378"/>
        <dbReference type="ChEBI" id="CHEBI:30616"/>
        <dbReference type="ChEBI" id="CHEBI:43474"/>
        <dbReference type="ChEBI" id="CHEBI:456216"/>
        <dbReference type="EC" id="5.6.2.4"/>
    </reaction>
</comment>
<dbReference type="InterPro" id="IPR000212">
    <property type="entry name" value="DNA_helicase_UvrD/REP"/>
</dbReference>
<keyword evidence="3 9" id="KW-0347">Helicase</keyword>
<evidence type="ECO:0000256" key="3">
    <source>
        <dbReference type="ARBA" id="ARBA00022806"/>
    </source>
</evidence>
<keyword evidence="10" id="KW-0175">Coiled coil</keyword>
<accession>A0ABQ6PNA9</accession>
<feature type="domain" description="UvrD-like helicase ATP-binding" evidence="11">
    <location>
        <begin position="2"/>
        <end position="475"/>
    </location>
</feature>
<dbReference type="InterPro" id="IPR027417">
    <property type="entry name" value="P-loop_NTPase"/>
</dbReference>
<dbReference type="PANTHER" id="PTHR11070:SF67">
    <property type="entry name" value="DNA 3'-5' HELICASE"/>
    <property type="match status" value="1"/>
</dbReference>
<comment type="caution">
    <text evidence="13">The sequence shown here is derived from an EMBL/GenBank/DDBJ whole genome shotgun (WGS) entry which is preliminary data.</text>
</comment>
<dbReference type="PROSITE" id="PS51217">
    <property type="entry name" value="UVRD_HELICASE_CTER"/>
    <property type="match status" value="1"/>
</dbReference>
<feature type="coiled-coil region" evidence="10">
    <location>
        <begin position="228"/>
        <end position="255"/>
    </location>
</feature>
<evidence type="ECO:0000256" key="8">
    <source>
        <dbReference type="ARBA" id="ARBA00048988"/>
    </source>
</evidence>
<keyword evidence="4 9" id="KW-0067">ATP-binding</keyword>
<name>A0ABQ6PNA9_9BACT</name>
<dbReference type="PANTHER" id="PTHR11070">
    <property type="entry name" value="UVRD / RECB / PCRA DNA HELICASE FAMILY MEMBER"/>
    <property type="match status" value="1"/>
</dbReference>
<evidence type="ECO:0000256" key="5">
    <source>
        <dbReference type="ARBA" id="ARBA00023235"/>
    </source>
</evidence>
<evidence type="ECO:0000256" key="9">
    <source>
        <dbReference type="PROSITE-ProRule" id="PRU00560"/>
    </source>
</evidence>
<dbReference type="PROSITE" id="PS51198">
    <property type="entry name" value="UVRD_HELICASE_ATP_BIND"/>
    <property type="match status" value="1"/>
</dbReference>
<dbReference type="EMBL" id="BTPD01000006">
    <property type="protein sequence ID" value="GMQ29449.1"/>
    <property type="molecule type" value="Genomic_DNA"/>
</dbReference>
<organism evidence="13 14">
    <name type="scientific">Algoriphagus confluentis</name>
    <dbReference type="NCBI Taxonomy" id="1697556"/>
    <lineage>
        <taxon>Bacteria</taxon>
        <taxon>Pseudomonadati</taxon>
        <taxon>Bacteroidota</taxon>
        <taxon>Cytophagia</taxon>
        <taxon>Cytophagales</taxon>
        <taxon>Cyclobacteriaceae</taxon>
        <taxon>Algoriphagus</taxon>
    </lineage>
</organism>
<keyword evidence="2 9" id="KW-0378">Hydrolase</keyword>
<sequence length="1090" mass="125331">MLTYLQALLFIEMENKPFVIYKSSAGSGKTYTLTLEYLKLALAHPGAFRQILAVTFTNKATAEMKERILEVLERLSHEVRQGEYLDQQLMSHLKLDADLLKLRARNTLLGILHGYGYFAVSTIDSFFQKVIRSFAREMDLQAKFDLEMDTDAVLERLVDRLVEKVAQDKNLRAWLTGYAEEQIEDGKSWDIRTGIKGLGKEIFQERFKAFRSLFQESVAKEGFLGDFRKHIEAERRKLIAEAEELREKAEEIRVQFGLEWTDFKGSSKSFALRFSKLGDPKFPFPELTEVMLRDLPDANNWFSKGAGKASNIISAVEAGLGTILFSWPEKVTQWNTISALRRNLNAFGVFRDLILELRDLKDEESILLISDVNDFLKQITEGNEAPFIYEKIGNQYRNFLIDEFQDTSDFQWSSFRPLLENSLASGHTNLLVGDVKQSIYRWRGGKLDLLLNEVQRQIREEFIVVKNLDVNYRSLPGIIDFNNLVFEKLPSLMESGIQDAFKVDAQNLLTDAFLEVNQKVPERKKGLEFQGKIHLEFTEKSNSRSSSEEEDTADEEVDETVLDKLPGLVMELQNQGYRPSDIAFLVRKNSQGAEVADRLMKHQRENPDSGFSFDVLSEESLFIDKSIAVKCLLAFFTYLNNPSDKVALKTLWHYYALIQKVDLSHSLFYKKSLPETFKEKEAQLLAEENSLLQLPLVELMEEGLSFLGLTEKQQDLAYISGFKEAVFDFVKKNRADLSGFLDWWELNKGKRTVKIPEDHEAMRILTIHKSKGLQYKVVVMPYLDWKIVASGPMAPVIWAPYPGDKPITVVPLTHQSALGNSDFSSYYEDEIRLAYLDSLNMLYVAFTRAEEVIWGFSDFTRSKDGVKLNQTGNVLFSLFSSEFQLPDPVGQGWDSEKLTFDWGTWGRKIPQKEEISKAPLGLRWEISDWKEKLKTRNYAWDFSEDGLNARNQRKLGVIIHELLAESQSLEDALLLLREFTFEGRWDEDTAAEVKVQLETLFSFNQIQEWFSPAFQSLSEQGILLPGGAQRRPDRILIGKERALVVDFKTGEKRESHFEQVKEYMDLVSKLSQLPVKGYLCYLEPTEILEV</sequence>
<feature type="domain" description="UvrD-like helicase C-terminal" evidence="12">
    <location>
        <begin position="500"/>
        <end position="772"/>
    </location>
</feature>
<keyword evidence="1 9" id="KW-0547">Nucleotide-binding</keyword>
<evidence type="ECO:0000259" key="12">
    <source>
        <dbReference type="PROSITE" id="PS51217"/>
    </source>
</evidence>
<evidence type="ECO:0000313" key="13">
    <source>
        <dbReference type="EMBL" id="GMQ29449.1"/>
    </source>
</evidence>
<dbReference type="InterPro" id="IPR014017">
    <property type="entry name" value="DNA_helicase_UvrD-like_C"/>
</dbReference>
<dbReference type="InterPro" id="IPR014016">
    <property type="entry name" value="UvrD-like_ATP-bd"/>
</dbReference>
<evidence type="ECO:0000256" key="7">
    <source>
        <dbReference type="ARBA" id="ARBA00034808"/>
    </source>
</evidence>
<protein>
    <recommendedName>
        <fullName evidence="7">DNA 3'-5' helicase</fullName>
        <ecNumber evidence="7">5.6.2.4</ecNumber>
    </recommendedName>
</protein>
<dbReference type="RefSeq" id="WP_338224171.1">
    <property type="nucleotide sequence ID" value="NZ_BTPD01000006.1"/>
</dbReference>
<dbReference type="SUPFAM" id="SSF52540">
    <property type="entry name" value="P-loop containing nucleoside triphosphate hydrolases"/>
    <property type="match status" value="1"/>
</dbReference>
<reference evidence="13 14" key="1">
    <citation type="submission" date="2023-08" db="EMBL/GenBank/DDBJ databases">
        <title>Draft genome sequence of Algoriphagus confluentis.</title>
        <authorList>
            <person name="Takatani N."/>
            <person name="Hosokawa M."/>
            <person name="Sawabe T."/>
        </authorList>
    </citation>
    <scope>NUCLEOTIDE SEQUENCE [LARGE SCALE GENOMIC DNA]</scope>
    <source>
        <strain evidence="13 14">NBRC 111222</strain>
    </source>
</reference>
<dbReference type="Pfam" id="PF13361">
    <property type="entry name" value="UvrD_C"/>
    <property type="match status" value="1"/>
</dbReference>
<evidence type="ECO:0000313" key="14">
    <source>
        <dbReference type="Proteomes" id="UP001338309"/>
    </source>
</evidence>
<evidence type="ECO:0000259" key="11">
    <source>
        <dbReference type="PROSITE" id="PS51198"/>
    </source>
</evidence>
<dbReference type="EC" id="5.6.2.4" evidence="7"/>
<evidence type="ECO:0000256" key="4">
    <source>
        <dbReference type="ARBA" id="ARBA00022840"/>
    </source>
</evidence>
<proteinExistence type="predicted"/>
<comment type="catalytic activity">
    <reaction evidence="6">
        <text>Couples ATP hydrolysis with the unwinding of duplex DNA by translocating in the 3'-5' direction.</text>
        <dbReference type="EC" id="5.6.2.4"/>
    </reaction>
</comment>
<evidence type="ECO:0000256" key="10">
    <source>
        <dbReference type="SAM" id="Coils"/>
    </source>
</evidence>
<evidence type="ECO:0000256" key="1">
    <source>
        <dbReference type="ARBA" id="ARBA00022741"/>
    </source>
</evidence>
<keyword evidence="5" id="KW-0413">Isomerase</keyword>
<feature type="binding site" evidence="9">
    <location>
        <begin position="23"/>
        <end position="30"/>
    </location>
    <ligand>
        <name>ATP</name>
        <dbReference type="ChEBI" id="CHEBI:30616"/>
    </ligand>
</feature>
<keyword evidence="14" id="KW-1185">Reference proteome</keyword>
<dbReference type="Proteomes" id="UP001338309">
    <property type="component" value="Unassembled WGS sequence"/>
</dbReference>
<gene>
    <name evidence="13" type="ORF">Aconfl_20920</name>
</gene>
<evidence type="ECO:0000256" key="2">
    <source>
        <dbReference type="ARBA" id="ARBA00022801"/>
    </source>
</evidence>